<evidence type="ECO:0000313" key="1">
    <source>
        <dbReference type="EMBL" id="PWG00950.1"/>
    </source>
</evidence>
<dbReference type="Proteomes" id="UP000245080">
    <property type="component" value="Unassembled WGS sequence"/>
</dbReference>
<accession>A0A2V1N5R5</accession>
<evidence type="ECO:0000313" key="2">
    <source>
        <dbReference type="Proteomes" id="UP000245080"/>
    </source>
</evidence>
<dbReference type="EMBL" id="QCXQ01000001">
    <property type="protein sequence ID" value="PWG00950.1"/>
    <property type="molecule type" value="Genomic_DNA"/>
</dbReference>
<organism evidence="1 2">
    <name type="scientific">Levilactobacillus bambusae</name>
    <dbReference type="NCBI Taxonomy" id="2024736"/>
    <lineage>
        <taxon>Bacteria</taxon>
        <taxon>Bacillati</taxon>
        <taxon>Bacillota</taxon>
        <taxon>Bacilli</taxon>
        <taxon>Lactobacillales</taxon>
        <taxon>Lactobacillaceae</taxon>
        <taxon>Levilactobacillus</taxon>
    </lineage>
</organism>
<reference evidence="1 2" key="1">
    <citation type="journal article" date="2018" name="Int. J. Syst. Evol. Microbiol.">
        <title>Lactobacillus bambusae sp. nov., isolated from a traditional fermented Ma-bamboo shoots of Taiwan.</title>
        <authorList>
            <person name="Wang L.-T."/>
        </authorList>
    </citation>
    <scope>NUCLEOTIDE SEQUENCE [LARGE SCALE GENOMIC DNA]</scope>
    <source>
        <strain evidence="1 2">BS-W1</strain>
    </source>
</reference>
<gene>
    <name evidence="1" type="ORF">DCM90_01880</name>
</gene>
<comment type="caution">
    <text evidence="1">The sequence shown here is derived from an EMBL/GenBank/DDBJ whole genome shotgun (WGS) entry which is preliminary data.</text>
</comment>
<protein>
    <submittedName>
        <fullName evidence="1">Uncharacterized protein</fullName>
    </submittedName>
</protein>
<keyword evidence="2" id="KW-1185">Reference proteome</keyword>
<dbReference type="AlphaFoldDB" id="A0A2V1N5R5"/>
<name>A0A2V1N5R5_9LACO</name>
<sequence>MITISVSEAITVINVVFPKSDGDPYTISYNLTTPHTNQHGMIRLTKEEFNSIQGGAAGYPNAVLVKINAENNQITEDD</sequence>
<proteinExistence type="predicted"/>